<gene>
    <name evidence="1" type="ORF">FA95DRAFT_264352</name>
</gene>
<evidence type="ECO:0000313" key="2">
    <source>
        <dbReference type="Proteomes" id="UP000814033"/>
    </source>
</evidence>
<sequence length="245" mass="24715">MAKRNGILRRSLGHQRMGKGGGKGQMRGPNYAAAPFTAGALVRRTLPMKLVRFVGVCASAPARPAELLIFAHRLGVPRGAAGVDGGAGGRGDEGDTARGGLVSVRLGLGLRERCGVAGSSSSVSASTSSSTAACAMSPASSTPGASSASTSTSVSSASAHAWRARRSTDADESDVSVALKSHESTVPCGGSEGCRRRSRRCASGGRPAAGTIVSSEAINEGSDESRTGREREDGATNRKENGATT</sequence>
<evidence type="ECO:0000313" key="1">
    <source>
        <dbReference type="EMBL" id="KAI0044388.1"/>
    </source>
</evidence>
<dbReference type="Proteomes" id="UP000814033">
    <property type="component" value="Unassembled WGS sequence"/>
</dbReference>
<proteinExistence type="predicted"/>
<accession>A0ACB8RJU2</accession>
<organism evidence="1 2">
    <name type="scientific">Auriscalpium vulgare</name>
    <dbReference type="NCBI Taxonomy" id="40419"/>
    <lineage>
        <taxon>Eukaryota</taxon>
        <taxon>Fungi</taxon>
        <taxon>Dikarya</taxon>
        <taxon>Basidiomycota</taxon>
        <taxon>Agaricomycotina</taxon>
        <taxon>Agaricomycetes</taxon>
        <taxon>Russulales</taxon>
        <taxon>Auriscalpiaceae</taxon>
        <taxon>Auriscalpium</taxon>
    </lineage>
</organism>
<reference evidence="1" key="1">
    <citation type="submission" date="2021-02" db="EMBL/GenBank/DDBJ databases">
        <authorList>
            <consortium name="DOE Joint Genome Institute"/>
            <person name="Ahrendt S."/>
            <person name="Looney B.P."/>
            <person name="Miyauchi S."/>
            <person name="Morin E."/>
            <person name="Drula E."/>
            <person name="Courty P.E."/>
            <person name="Chicoki N."/>
            <person name="Fauchery L."/>
            <person name="Kohler A."/>
            <person name="Kuo A."/>
            <person name="Labutti K."/>
            <person name="Pangilinan J."/>
            <person name="Lipzen A."/>
            <person name="Riley R."/>
            <person name="Andreopoulos W."/>
            <person name="He G."/>
            <person name="Johnson J."/>
            <person name="Barry K.W."/>
            <person name="Grigoriev I.V."/>
            <person name="Nagy L."/>
            <person name="Hibbett D."/>
            <person name="Henrissat B."/>
            <person name="Matheny P.B."/>
            <person name="Labbe J."/>
            <person name="Martin F."/>
        </authorList>
    </citation>
    <scope>NUCLEOTIDE SEQUENCE</scope>
    <source>
        <strain evidence="1">FP105234-sp</strain>
    </source>
</reference>
<protein>
    <submittedName>
        <fullName evidence="1">Uncharacterized protein</fullName>
    </submittedName>
</protein>
<dbReference type="EMBL" id="MU275985">
    <property type="protein sequence ID" value="KAI0044388.1"/>
    <property type="molecule type" value="Genomic_DNA"/>
</dbReference>
<name>A0ACB8RJU2_9AGAM</name>
<comment type="caution">
    <text evidence="1">The sequence shown here is derived from an EMBL/GenBank/DDBJ whole genome shotgun (WGS) entry which is preliminary data.</text>
</comment>
<keyword evidence="2" id="KW-1185">Reference proteome</keyword>
<reference evidence="1" key="2">
    <citation type="journal article" date="2022" name="New Phytol.">
        <title>Evolutionary transition to the ectomycorrhizal habit in the genomes of a hyperdiverse lineage of mushroom-forming fungi.</title>
        <authorList>
            <person name="Looney B."/>
            <person name="Miyauchi S."/>
            <person name="Morin E."/>
            <person name="Drula E."/>
            <person name="Courty P.E."/>
            <person name="Kohler A."/>
            <person name="Kuo A."/>
            <person name="LaButti K."/>
            <person name="Pangilinan J."/>
            <person name="Lipzen A."/>
            <person name="Riley R."/>
            <person name="Andreopoulos W."/>
            <person name="He G."/>
            <person name="Johnson J."/>
            <person name="Nolan M."/>
            <person name="Tritt A."/>
            <person name="Barry K.W."/>
            <person name="Grigoriev I.V."/>
            <person name="Nagy L.G."/>
            <person name="Hibbett D."/>
            <person name="Henrissat B."/>
            <person name="Matheny P.B."/>
            <person name="Labbe J."/>
            <person name="Martin F.M."/>
        </authorList>
    </citation>
    <scope>NUCLEOTIDE SEQUENCE</scope>
    <source>
        <strain evidence="1">FP105234-sp</strain>
    </source>
</reference>